<comment type="similarity">
    <text evidence="7">Belongs to the adenylyl cyclase class-4/guanylyl cyclase family.</text>
</comment>
<dbReference type="GO" id="GO:0007168">
    <property type="term" value="P:receptor guanylyl cyclase signaling pathway"/>
    <property type="evidence" value="ECO:0007669"/>
    <property type="project" value="TreeGrafter"/>
</dbReference>
<accession>A0A835XGT2</accession>
<feature type="transmembrane region" description="Helical" evidence="9">
    <location>
        <begin position="495"/>
        <end position="515"/>
    </location>
</feature>
<evidence type="ECO:0000256" key="5">
    <source>
        <dbReference type="ARBA" id="ARBA00023136"/>
    </source>
</evidence>
<keyword evidence="4 9" id="KW-1133">Transmembrane helix</keyword>
<protein>
    <recommendedName>
        <fullName evidence="14">Guanylate cyclase</fullName>
    </recommendedName>
</protein>
<evidence type="ECO:0000256" key="8">
    <source>
        <dbReference type="SAM" id="MobiDB-lite"/>
    </source>
</evidence>
<evidence type="ECO:0000259" key="11">
    <source>
        <dbReference type="PROSITE" id="PS50839"/>
    </source>
</evidence>
<feature type="region of interest" description="Disordered" evidence="8">
    <location>
        <begin position="129"/>
        <end position="172"/>
    </location>
</feature>
<gene>
    <name evidence="12" type="ORF">HYH03_017649</name>
</gene>
<evidence type="ECO:0000256" key="7">
    <source>
        <dbReference type="RuleBase" id="RU000405"/>
    </source>
</evidence>
<evidence type="ECO:0000313" key="12">
    <source>
        <dbReference type="EMBL" id="KAG2483466.1"/>
    </source>
</evidence>
<dbReference type="InterPro" id="IPR001054">
    <property type="entry name" value="A/G_cyclase"/>
</dbReference>
<dbReference type="InterPro" id="IPR050401">
    <property type="entry name" value="Cyclic_nucleotide_synthase"/>
</dbReference>
<dbReference type="SUPFAM" id="SSF55073">
    <property type="entry name" value="Nucleotide cyclase"/>
    <property type="match status" value="1"/>
</dbReference>
<evidence type="ECO:0000259" key="10">
    <source>
        <dbReference type="PROSITE" id="PS50125"/>
    </source>
</evidence>
<dbReference type="PROSITE" id="PS50125">
    <property type="entry name" value="GUANYLATE_CYCLASE_2"/>
    <property type="match status" value="1"/>
</dbReference>
<dbReference type="OrthoDB" id="60033at2759"/>
<dbReference type="InterPro" id="IPR018297">
    <property type="entry name" value="A/G_cyclase_CS"/>
</dbReference>
<dbReference type="PROSITE" id="PS50839">
    <property type="entry name" value="CHASE"/>
    <property type="match status" value="1"/>
</dbReference>
<evidence type="ECO:0000256" key="6">
    <source>
        <dbReference type="ARBA" id="ARBA00023239"/>
    </source>
</evidence>
<keyword evidence="3" id="KW-0547">Nucleotide-binding</keyword>
<dbReference type="GO" id="GO:0035556">
    <property type="term" value="P:intracellular signal transduction"/>
    <property type="evidence" value="ECO:0007669"/>
    <property type="project" value="InterPro"/>
</dbReference>
<keyword evidence="13" id="KW-1185">Reference proteome</keyword>
<dbReference type="PANTHER" id="PTHR11920:SF335">
    <property type="entry name" value="GUANYLATE CYCLASE"/>
    <property type="match status" value="1"/>
</dbReference>
<feature type="region of interest" description="Disordered" evidence="8">
    <location>
        <begin position="67"/>
        <end position="91"/>
    </location>
</feature>
<keyword evidence="5 9" id="KW-0472">Membrane</keyword>
<feature type="region of interest" description="Disordered" evidence="8">
    <location>
        <begin position="712"/>
        <end position="734"/>
    </location>
</feature>
<evidence type="ECO:0000256" key="9">
    <source>
        <dbReference type="SAM" id="Phobius"/>
    </source>
</evidence>
<dbReference type="GO" id="GO:0001653">
    <property type="term" value="F:peptide receptor activity"/>
    <property type="evidence" value="ECO:0007669"/>
    <property type="project" value="TreeGrafter"/>
</dbReference>
<feature type="transmembrane region" description="Helical" evidence="9">
    <location>
        <begin position="211"/>
        <end position="234"/>
    </location>
</feature>
<evidence type="ECO:0000256" key="1">
    <source>
        <dbReference type="ARBA" id="ARBA00004370"/>
    </source>
</evidence>
<dbReference type="EMBL" id="JAEHOE010000175">
    <property type="protein sequence ID" value="KAG2483466.1"/>
    <property type="molecule type" value="Genomic_DNA"/>
</dbReference>
<dbReference type="InterPro" id="IPR006189">
    <property type="entry name" value="CHASE_dom"/>
</dbReference>
<dbReference type="GO" id="GO:0004016">
    <property type="term" value="F:adenylate cyclase activity"/>
    <property type="evidence" value="ECO:0007669"/>
    <property type="project" value="TreeGrafter"/>
</dbReference>
<dbReference type="GO" id="GO:0005886">
    <property type="term" value="C:plasma membrane"/>
    <property type="evidence" value="ECO:0007669"/>
    <property type="project" value="TreeGrafter"/>
</dbReference>
<organism evidence="12 13">
    <name type="scientific">Edaphochlamys debaryana</name>
    <dbReference type="NCBI Taxonomy" id="47281"/>
    <lineage>
        <taxon>Eukaryota</taxon>
        <taxon>Viridiplantae</taxon>
        <taxon>Chlorophyta</taxon>
        <taxon>core chlorophytes</taxon>
        <taxon>Chlorophyceae</taxon>
        <taxon>CS clade</taxon>
        <taxon>Chlamydomonadales</taxon>
        <taxon>Chlamydomonadales incertae sedis</taxon>
        <taxon>Edaphochlamys</taxon>
    </lineage>
</organism>
<dbReference type="Pfam" id="PF00211">
    <property type="entry name" value="Guanylate_cyc"/>
    <property type="match status" value="1"/>
</dbReference>
<dbReference type="PANTHER" id="PTHR11920">
    <property type="entry name" value="GUANYLYL CYCLASE"/>
    <property type="match status" value="1"/>
</dbReference>
<proteinExistence type="inferred from homology"/>
<evidence type="ECO:0000256" key="2">
    <source>
        <dbReference type="ARBA" id="ARBA00022692"/>
    </source>
</evidence>
<name>A0A835XGT2_9CHLO</name>
<feature type="domain" description="CHASE" evidence="11">
    <location>
        <begin position="316"/>
        <end position="422"/>
    </location>
</feature>
<dbReference type="SMART" id="SM00044">
    <property type="entry name" value="CYCc"/>
    <property type="match status" value="1"/>
</dbReference>
<keyword evidence="6 7" id="KW-0456">Lyase</keyword>
<dbReference type="CDD" id="cd07302">
    <property type="entry name" value="CHD"/>
    <property type="match status" value="1"/>
</dbReference>
<dbReference type="Gene3D" id="3.30.70.1230">
    <property type="entry name" value="Nucleotide cyclase"/>
    <property type="match status" value="1"/>
</dbReference>
<dbReference type="FunFam" id="3.30.70.1230:FF:000030">
    <property type="entry name" value="Si:ch211-215j19.12"/>
    <property type="match status" value="1"/>
</dbReference>
<feature type="compositionally biased region" description="Pro residues" evidence="8">
    <location>
        <begin position="719"/>
        <end position="729"/>
    </location>
</feature>
<sequence length="882" mass="95406">MTSPAVRTSRALPLRCQILSGTTDSYILNDEDFECILGAACDDLRPTPTMGAGMGAGSAGLSSILHPHRSIPSNPSHHTHSTARQAPSPMLGGVVRSGIVATADSAVMSGMSAHDPPAVAITVAECCSDSESGSSKDEDGDAPSAAHGPGPRQVPQTAALGRNTRTSSVQQALVGKPKVVAEPDTGCWHQLQQRARLHRKVLREAITRRPLIVVLPLVLATMLMGLGLFGVMLASSREEQAQRGYAEEAIAATTAAAVAGQLEIATFAVMALSAYITQQPRCPELDRHFANLSATVFGWDARGVVYQVQALPAAQIAYIYPPVDEDLARVLMGRDILKVEQYRNDTLRQIKARGQRLLLGPYNLLEGFQAMFVTYAIFLPAPSEDYDWGCARQPYQCPPGLCWLPREGLKFWGTAMSLVRLDLLQHGFHFSSLEQSWNYRLRQEADGMNRAAVIASSARAPVDPVVARIRKFNLDWVLEVAPEAGWTTSWRDPCIAAVVIGSVLVAALVFGLLVARETHKILLQAMLPRKVIKRLERGEQNVVEEFPEPVTILFSDIVSYTEVASQLTPLQVVKLLNDLYTKFDALSDKHGVYKVETIGDAFMCVSGCPDREDPITAAVRMAGMALDMIDTVRRFEAQVDGQPLQVQIRIGLHSGPVVAGVIGSRMPRYCLFGDTVNTASRMESNSRPMSISISHITAALLRAGGAQLMVPPISIPTSPSAPAPPPPEQRPLTNPELSLQLYHGGPSPCDASGGLVLLATHGEDEAADAGEGGLDSVAIQAKRDHSEAALRETLELDEELVREAAEHTNAAAEMAALAARRRQQSFVRRLRESVPSKACENRMPLLIAAQDMQLHSRGRIMVKGKGIMHCFWLGPPPAEALE</sequence>
<comment type="subcellular location">
    <subcellularLocation>
        <location evidence="1">Membrane</location>
    </subcellularLocation>
</comment>
<dbReference type="GO" id="GO:0004383">
    <property type="term" value="F:guanylate cyclase activity"/>
    <property type="evidence" value="ECO:0007669"/>
    <property type="project" value="TreeGrafter"/>
</dbReference>
<dbReference type="InterPro" id="IPR029787">
    <property type="entry name" value="Nucleotide_cyclase"/>
</dbReference>
<dbReference type="PROSITE" id="PS00452">
    <property type="entry name" value="GUANYLATE_CYCLASE_1"/>
    <property type="match status" value="1"/>
</dbReference>
<reference evidence="12" key="1">
    <citation type="journal article" date="2020" name="bioRxiv">
        <title>Comparative genomics of Chlamydomonas.</title>
        <authorList>
            <person name="Craig R.J."/>
            <person name="Hasan A.R."/>
            <person name="Ness R.W."/>
            <person name="Keightley P.D."/>
        </authorList>
    </citation>
    <scope>NUCLEOTIDE SEQUENCE</scope>
    <source>
        <strain evidence="12">CCAP 11/70</strain>
    </source>
</reference>
<keyword evidence="2 9" id="KW-0812">Transmembrane</keyword>
<dbReference type="GO" id="GO:0000166">
    <property type="term" value="F:nucleotide binding"/>
    <property type="evidence" value="ECO:0007669"/>
    <property type="project" value="UniProtKB-KW"/>
</dbReference>
<comment type="caution">
    <text evidence="12">The sequence shown here is derived from an EMBL/GenBank/DDBJ whole genome shotgun (WGS) entry which is preliminary data.</text>
</comment>
<dbReference type="Proteomes" id="UP000612055">
    <property type="component" value="Unassembled WGS sequence"/>
</dbReference>
<evidence type="ECO:0000256" key="4">
    <source>
        <dbReference type="ARBA" id="ARBA00022989"/>
    </source>
</evidence>
<evidence type="ECO:0000313" key="13">
    <source>
        <dbReference type="Proteomes" id="UP000612055"/>
    </source>
</evidence>
<evidence type="ECO:0008006" key="14">
    <source>
        <dbReference type="Google" id="ProtNLM"/>
    </source>
</evidence>
<dbReference type="AlphaFoldDB" id="A0A835XGT2"/>
<feature type="domain" description="Guanylate cyclase" evidence="10">
    <location>
        <begin position="551"/>
        <end position="683"/>
    </location>
</feature>
<evidence type="ECO:0000256" key="3">
    <source>
        <dbReference type="ARBA" id="ARBA00022741"/>
    </source>
</evidence>